<organism evidence="3 4">
    <name type="scientific">Linnemannia elongata AG-77</name>
    <dbReference type="NCBI Taxonomy" id="1314771"/>
    <lineage>
        <taxon>Eukaryota</taxon>
        <taxon>Fungi</taxon>
        <taxon>Fungi incertae sedis</taxon>
        <taxon>Mucoromycota</taxon>
        <taxon>Mortierellomycotina</taxon>
        <taxon>Mortierellomycetes</taxon>
        <taxon>Mortierellales</taxon>
        <taxon>Mortierellaceae</taxon>
        <taxon>Linnemannia</taxon>
    </lineage>
</organism>
<feature type="compositionally biased region" description="Polar residues" evidence="1">
    <location>
        <begin position="134"/>
        <end position="165"/>
    </location>
</feature>
<proteinExistence type="predicted"/>
<keyword evidence="2" id="KW-0812">Transmembrane</keyword>
<feature type="compositionally biased region" description="Low complexity" evidence="1">
    <location>
        <begin position="36"/>
        <end position="56"/>
    </location>
</feature>
<keyword evidence="4" id="KW-1185">Reference proteome</keyword>
<gene>
    <name evidence="3" type="ORF">K457DRAFT_21558</name>
</gene>
<feature type="region of interest" description="Disordered" evidence="1">
    <location>
        <begin position="34"/>
        <end position="165"/>
    </location>
</feature>
<dbReference type="OrthoDB" id="10668302at2759"/>
<evidence type="ECO:0000313" key="3">
    <source>
        <dbReference type="EMBL" id="OAQ27122.1"/>
    </source>
</evidence>
<reference evidence="3 4" key="1">
    <citation type="submission" date="2016-05" db="EMBL/GenBank/DDBJ databases">
        <title>Genome sequencing reveals origins of a unique bacterial endosymbiosis in the earliest lineages of terrestrial Fungi.</title>
        <authorList>
            <consortium name="DOE Joint Genome Institute"/>
            <person name="Uehling J."/>
            <person name="Gryganskyi A."/>
            <person name="Hameed K."/>
            <person name="Tschaplinski T."/>
            <person name="Misztal P."/>
            <person name="Wu S."/>
            <person name="Desiro A."/>
            <person name="Vande Pol N."/>
            <person name="Du Z.-Y."/>
            <person name="Zienkiewicz A."/>
            <person name="Zienkiewicz K."/>
            <person name="Morin E."/>
            <person name="Tisserant E."/>
            <person name="Splivallo R."/>
            <person name="Hainaut M."/>
            <person name="Henrissat B."/>
            <person name="Ohm R."/>
            <person name="Kuo A."/>
            <person name="Yan J."/>
            <person name="Lipzen A."/>
            <person name="Nolan M."/>
            <person name="Labutti K."/>
            <person name="Barry K."/>
            <person name="Goldstein A."/>
            <person name="Labbe J."/>
            <person name="Schadt C."/>
            <person name="Tuskan G."/>
            <person name="Grigoriev I."/>
            <person name="Martin F."/>
            <person name="Vilgalys R."/>
            <person name="Bonito G."/>
        </authorList>
    </citation>
    <scope>NUCLEOTIDE SEQUENCE [LARGE SCALE GENOMIC DNA]</scope>
    <source>
        <strain evidence="3 4">AG-77</strain>
    </source>
</reference>
<evidence type="ECO:0000256" key="1">
    <source>
        <dbReference type="SAM" id="MobiDB-lite"/>
    </source>
</evidence>
<feature type="compositionally biased region" description="Low complexity" evidence="1">
    <location>
        <begin position="71"/>
        <end position="82"/>
    </location>
</feature>
<protein>
    <recommendedName>
        <fullName evidence="5">Mid2 domain-containing protein</fullName>
    </recommendedName>
</protein>
<feature type="compositionally biased region" description="Polar residues" evidence="1">
    <location>
        <begin position="83"/>
        <end position="99"/>
    </location>
</feature>
<name>A0A197JPE7_9FUNG</name>
<feature type="compositionally biased region" description="Low complexity" evidence="1">
    <location>
        <begin position="110"/>
        <end position="123"/>
    </location>
</feature>
<accession>A0A197JPE7</accession>
<evidence type="ECO:0008006" key="5">
    <source>
        <dbReference type="Google" id="ProtNLM"/>
    </source>
</evidence>
<sequence length="275" mass="27533">MRAATKAAAVAIPALSTTIQAAPAIIPDVPLDVNLSTRSSSPSSSSASTSSSTSTKKSTKSTHVASPTPSPNESPSSETPSPQATGTPGLNDSPPSTENAHAPSQARVGAGASPSDASSSHYSPLTTAPGLFGDSNSGPGPQNGILPNNDPNRSSPSTARNSMSPTTMLTASLGSIAAVVILVVGALVVRRRARSRRRSQAELDFEGMGAYPSGATAGGGGGGKGKKRQQKTDYHVGLTSFGSTVSSVGGGGGRMATTGIKKPAPLAQREQFWNP</sequence>
<dbReference type="AlphaFoldDB" id="A0A197JPE7"/>
<dbReference type="Proteomes" id="UP000078512">
    <property type="component" value="Unassembled WGS sequence"/>
</dbReference>
<feature type="compositionally biased region" description="Low complexity" evidence="1">
    <location>
        <begin position="236"/>
        <end position="247"/>
    </location>
</feature>
<evidence type="ECO:0000313" key="4">
    <source>
        <dbReference type="Proteomes" id="UP000078512"/>
    </source>
</evidence>
<evidence type="ECO:0000256" key="2">
    <source>
        <dbReference type="SAM" id="Phobius"/>
    </source>
</evidence>
<feature type="transmembrane region" description="Helical" evidence="2">
    <location>
        <begin position="168"/>
        <end position="189"/>
    </location>
</feature>
<dbReference type="EMBL" id="KV442060">
    <property type="protein sequence ID" value="OAQ27122.1"/>
    <property type="molecule type" value="Genomic_DNA"/>
</dbReference>
<keyword evidence="2" id="KW-1133">Transmembrane helix</keyword>
<feature type="region of interest" description="Disordered" evidence="1">
    <location>
        <begin position="208"/>
        <end position="275"/>
    </location>
</feature>
<keyword evidence="2" id="KW-0472">Membrane</keyword>